<proteinExistence type="predicted"/>
<comment type="caution">
    <text evidence="1">The sequence shown here is derived from an EMBL/GenBank/DDBJ whole genome shotgun (WGS) entry which is preliminary data.</text>
</comment>
<dbReference type="VEuPathDB" id="GiardiaDB:GLP15_4501"/>
<reference evidence="1 2" key="1">
    <citation type="journal article" date="2010" name="BMC Genomics">
        <title>Genome analysis and comparative genomics of a Giardia intestinalis assemblage E isolate.</title>
        <authorList>
            <person name="Jerlstrom-Hultqvist J."/>
            <person name="Franzen O."/>
            <person name="Ankarklev J."/>
            <person name="Xu F."/>
            <person name="Nohynkova E."/>
            <person name="Andersson J.O."/>
            <person name="Svard S.G."/>
            <person name="Andersson B."/>
        </authorList>
    </citation>
    <scope>NUCLEOTIDE SEQUENCE [LARGE SCALE GENOMIC DNA]</scope>
    <source>
        <strain evidence="1 2">P15</strain>
    </source>
</reference>
<dbReference type="OMA" id="PYIALHD"/>
<dbReference type="AlphaFoldDB" id="E1F9L6"/>
<sequence>MLFSHQNDTYRLHDRGTAISIDVLEGYSWIEIMYECIPAHQGEMLFVVSTKDLVLIISTKLTVSLTVQPRVCITELKEIMKPLGLCDLVDVKGISQYLVFLFRRDCNELRLVQTAYRLVEGQDVAMQLVDVCSMQGPTTDLSEQRRPFFIKLQVLPHAPSSITGIESPPPPPPPKGHSGRLKYVAPVHKTDMQDPPRPSEHDAAAVIYLIMDHFTYDDVPTPAFQVSLHKINLSPLGMMLSAQSTHPHSLPICNSVAITENSIILLAQDASTDHCTREYLHYSLQHDTLTEYPAPFFNAVDMQGSLLFLSGVFLLCPQSEVSTTAIIDFTKELLSLQIRDPSIKYIYPKDDTGRRNLFALQSKSQEEKKESLNTATKIYSEQLLDNTTDENIADLLLSPYYSPTSDTKNPSLRSYLLNTYGTNSILPPFSSELSFAHSVSEAVREDEEESVVGASINIPLETLLHQLVKKYTSDLGHHNHNSLGVAEDASHEEVYLEEVHLEVQALAKHTKDVMAHNQTRIQSLQTGVDNPYIALHDLMLSLSNDTYVWMQKQMFYFLLYFLPTTLLPEKEIIIHSYRKHRQSGDSKDSDELSILSMQLGAHFILNRWGKEVQRALIHIASVIASSKTNELEERDPNFLSSLHFVLAMLSNFSNTTDCCGKTKLTAPLECGESSSSLIQSVCGVTSNNLGVVPSRFPSDASYMQLFVYVTLLLGLFRKTIVAESRCYSVQGDQIRTASRLEQGVTYNLVFPAYASADNNKLFTEAVWTPFITQTEFSLPSLR</sequence>
<evidence type="ECO:0000313" key="1">
    <source>
        <dbReference type="EMBL" id="EFO60850.1"/>
    </source>
</evidence>
<dbReference type="EMBL" id="ACVC01000687">
    <property type="protein sequence ID" value="EFO60850.1"/>
    <property type="molecule type" value="Genomic_DNA"/>
</dbReference>
<name>E1F9L6_GIAIA</name>
<accession>E1F9L6</accession>
<protein>
    <submittedName>
        <fullName evidence="1">Uncharacterized protein</fullName>
    </submittedName>
</protein>
<dbReference type="Proteomes" id="UP000008974">
    <property type="component" value="Unassembled WGS sequence"/>
</dbReference>
<evidence type="ECO:0000313" key="2">
    <source>
        <dbReference type="Proteomes" id="UP000008974"/>
    </source>
</evidence>
<gene>
    <name evidence="1" type="ORF">GLP15_4501</name>
</gene>
<dbReference type="OrthoDB" id="10256903at2759"/>
<organism evidence="1 2">
    <name type="scientific">Giardia intestinalis (strain P15)</name>
    <name type="common">Giardia lamblia</name>
    <dbReference type="NCBI Taxonomy" id="658858"/>
    <lineage>
        <taxon>Eukaryota</taxon>
        <taxon>Metamonada</taxon>
        <taxon>Diplomonadida</taxon>
        <taxon>Hexamitidae</taxon>
        <taxon>Giardiinae</taxon>
        <taxon>Giardia</taxon>
    </lineage>
</organism>